<dbReference type="KEGG" id="run:DR864_06505"/>
<keyword evidence="1" id="KW-0472">Membrane</keyword>
<dbReference type="PANTHER" id="PTHR34220">
    <property type="entry name" value="SENSOR HISTIDINE KINASE YPDA"/>
    <property type="match status" value="1"/>
</dbReference>
<evidence type="ECO:0000313" key="4">
    <source>
        <dbReference type="Proteomes" id="UP000251993"/>
    </source>
</evidence>
<evidence type="ECO:0000259" key="2">
    <source>
        <dbReference type="Pfam" id="PF06580"/>
    </source>
</evidence>
<sequence length="336" mass="39342">MNRTISRVLKKFGIAVLVALLFKVLFFRLIDFLEPDLFIIPFIVLILWEGNTYIDQQLEKRYSWLGNTQQRIFSQFVFSLFFTAISLFLLMNFLHFIKFGEIRLLNKAIRQMFIPAIIITFLGLVSYISSQFFRAWNQSMVEIEKYKTASATAQLENLKNQLNPHFLFNNLSVLSSLVYQNQDKAVDFINELSKVYRYVLDSKNAELVNLQEELDFLEHYMYLLKIRFGSSIRFVLNISAPAKSLYLPPMCLQMLVENTIQHNETSQANPLQVTIFTEKNRLLITNPIQPRSDKVKSSQTGLKNMQVRYQFFTDDKIEIIRTDKAFTVILPLLLKP</sequence>
<dbReference type="AlphaFoldDB" id="A0A344TFI5"/>
<dbReference type="Pfam" id="PF06580">
    <property type="entry name" value="His_kinase"/>
    <property type="match status" value="1"/>
</dbReference>
<feature type="transmembrane region" description="Helical" evidence="1">
    <location>
        <begin position="75"/>
        <end position="97"/>
    </location>
</feature>
<feature type="transmembrane region" description="Helical" evidence="1">
    <location>
        <begin position="12"/>
        <end position="30"/>
    </location>
</feature>
<name>A0A344TFI5_9BACT</name>
<dbReference type="RefSeq" id="WP_114066192.1">
    <property type="nucleotide sequence ID" value="NZ_CP030850.1"/>
</dbReference>
<keyword evidence="1" id="KW-1133">Transmembrane helix</keyword>
<gene>
    <name evidence="3" type="ORF">DR864_06505</name>
</gene>
<dbReference type="GO" id="GO:0016020">
    <property type="term" value="C:membrane"/>
    <property type="evidence" value="ECO:0007669"/>
    <property type="project" value="InterPro"/>
</dbReference>
<dbReference type="InterPro" id="IPR010559">
    <property type="entry name" value="Sig_transdc_His_kin_internal"/>
</dbReference>
<dbReference type="GO" id="GO:0000155">
    <property type="term" value="F:phosphorelay sensor kinase activity"/>
    <property type="evidence" value="ECO:0007669"/>
    <property type="project" value="InterPro"/>
</dbReference>
<feature type="domain" description="Signal transduction histidine kinase internal region" evidence="2">
    <location>
        <begin position="153"/>
        <end position="231"/>
    </location>
</feature>
<dbReference type="InterPro" id="IPR050640">
    <property type="entry name" value="Bact_2-comp_sensor_kinase"/>
</dbReference>
<dbReference type="PANTHER" id="PTHR34220:SF7">
    <property type="entry name" value="SENSOR HISTIDINE KINASE YPDA"/>
    <property type="match status" value="1"/>
</dbReference>
<dbReference type="OrthoDB" id="927174at2"/>
<keyword evidence="4" id="KW-1185">Reference proteome</keyword>
<accession>A0A344TFI5</accession>
<dbReference type="EMBL" id="CP030850">
    <property type="protein sequence ID" value="AXE17406.1"/>
    <property type="molecule type" value="Genomic_DNA"/>
</dbReference>
<evidence type="ECO:0000313" key="3">
    <source>
        <dbReference type="EMBL" id="AXE17406.1"/>
    </source>
</evidence>
<feature type="transmembrane region" description="Helical" evidence="1">
    <location>
        <begin position="36"/>
        <end position="54"/>
    </location>
</feature>
<keyword evidence="1" id="KW-0812">Transmembrane</keyword>
<proteinExistence type="predicted"/>
<evidence type="ECO:0000256" key="1">
    <source>
        <dbReference type="SAM" id="Phobius"/>
    </source>
</evidence>
<reference evidence="3 4" key="1">
    <citation type="submission" date="2018-07" db="EMBL/GenBank/DDBJ databases">
        <title>Genome sequencing of Runella.</title>
        <authorList>
            <person name="Baek M.-G."/>
            <person name="Yi H."/>
        </authorList>
    </citation>
    <scope>NUCLEOTIDE SEQUENCE [LARGE SCALE GENOMIC DNA]</scope>
    <source>
        <strain evidence="3 4">HYN0085</strain>
    </source>
</reference>
<protein>
    <recommendedName>
        <fullName evidence="2">Signal transduction histidine kinase internal region domain-containing protein</fullName>
    </recommendedName>
</protein>
<organism evidence="3 4">
    <name type="scientific">Runella rosea</name>
    <dbReference type="NCBI Taxonomy" id="2259595"/>
    <lineage>
        <taxon>Bacteria</taxon>
        <taxon>Pseudomonadati</taxon>
        <taxon>Bacteroidota</taxon>
        <taxon>Cytophagia</taxon>
        <taxon>Cytophagales</taxon>
        <taxon>Spirosomataceae</taxon>
        <taxon>Runella</taxon>
    </lineage>
</organism>
<feature type="transmembrane region" description="Helical" evidence="1">
    <location>
        <begin position="109"/>
        <end position="128"/>
    </location>
</feature>
<dbReference type="Proteomes" id="UP000251993">
    <property type="component" value="Chromosome"/>
</dbReference>